<proteinExistence type="predicted"/>
<evidence type="ECO:0000313" key="1">
    <source>
        <dbReference type="EMBL" id="KAF2437857.1"/>
    </source>
</evidence>
<protein>
    <submittedName>
        <fullName evidence="1">Uncharacterized protein</fullName>
    </submittedName>
</protein>
<organism evidence="1 2">
    <name type="scientific">Karstenula rhodostoma CBS 690.94</name>
    <dbReference type="NCBI Taxonomy" id="1392251"/>
    <lineage>
        <taxon>Eukaryota</taxon>
        <taxon>Fungi</taxon>
        <taxon>Dikarya</taxon>
        <taxon>Ascomycota</taxon>
        <taxon>Pezizomycotina</taxon>
        <taxon>Dothideomycetes</taxon>
        <taxon>Pleosporomycetidae</taxon>
        <taxon>Pleosporales</taxon>
        <taxon>Massarineae</taxon>
        <taxon>Didymosphaeriaceae</taxon>
        <taxon>Karstenula</taxon>
    </lineage>
</organism>
<sequence>MSRSRATCSATATAKHVCHTDQPPVLWAPYSRFRIQDPPSLNPDPDPDPDPHPHFHRLAELVNCIPTRLPCRTVTVTCHCTFPSYTRLRLSTDTVPATKDKSFNACSP</sequence>
<keyword evidence="2" id="KW-1185">Reference proteome</keyword>
<dbReference type="Proteomes" id="UP000799764">
    <property type="component" value="Unassembled WGS sequence"/>
</dbReference>
<comment type="caution">
    <text evidence="1">The sequence shown here is derived from an EMBL/GenBank/DDBJ whole genome shotgun (WGS) entry which is preliminary data.</text>
</comment>
<accession>A0A9P4U6C4</accession>
<reference evidence="1" key="1">
    <citation type="journal article" date="2020" name="Stud. Mycol.">
        <title>101 Dothideomycetes genomes: a test case for predicting lifestyles and emergence of pathogens.</title>
        <authorList>
            <person name="Haridas S."/>
            <person name="Albert R."/>
            <person name="Binder M."/>
            <person name="Bloem J."/>
            <person name="Labutti K."/>
            <person name="Salamov A."/>
            <person name="Andreopoulos B."/>
            <person name="Baker S."/>
            <person name="Barry K."/>
            <person name="Bills G."/>
            <person name="Bluhm B."/>
            <person name="Cannon C."/>
            <person name="Castanera R."/>
            <person name="Culley D."/>
            <person name="Daum C."/>
            <person name="Ezra D."/>
            <person name="Gonzalez J."/>
            <person name="Henrissat B."/>
            <person name="Kuo A."/>
            <person name="Liang C."/>
            <person name="Lipzen A."/>
            <person name="Lutzoni F."/>
            <person name="Magnuson J."/>
            <person name="Mondo S."/>
            <person name="Nolan M."/>
            <person name="Ohm R."/>
            <person name="Pangilinan J."/>
            <person name="Park H.-J."/>
            <person name="Ramirez L."/>
            <person name="Alfaro M."/>
            <person name="Sun H."/>
            <person name="Tritt A."/>
            <person name="Yoshinaga Y."/>
            <person name="Zwiers L.-H."/>
            <person name="Turgeon B."/>
            <person name="Goodwin S."/>
            <person name="Spatafora J."/>
            <person name="Crous P."/>
            <person name="Grigoriev I."/>
        </authorList>
    </citation>
    <scope>NUCLEOTIDE SEQUENCE</scope>
    <source>
        <strain evidence="1">CBS 690.94</strain>
    </source>
</reference>
<dbReference type="AlphaFoldDB" id="A0A9P4U6C4"/>
<evidence type="ECO:0000313" key="2">
    <source>
        <dbReference type="Proteomes" id="UP000799764"/>
    </source>
</evidence>
<name>A0A9P4U6C4_9PLEO</name>
<dbReference type="EMBL" id="MU001514">
    <property type="protein sequence ID" value="KAF2437857.1"/>
    <property type="molecule type" value="Genomic_DNA"/>
</dbReference>
<gene>
    <name evidence="1" type="ORF">P171DRAFT_174545</name>
</gene>